<evidence type="ECO:0000256" key="1">
    <source>
        <dbReference type="SAM" id="SignalP"/>
    </source>
</evidence>
<name>F5RKM0_9FIRM</name>
<protein>
    <submittedName>
        <fullName evidence="2">Uncharacterized protein</fullName>
    </submittedName>
</protein>
<proteinExistence type="predicted"/>
<evidence type="ECO:0000313" key="3">
    <source>
        <dbReference type="Proteomes" id="UP000004067"/>
    </source>
</evidence>
<keyword evidence="1" id="KW-0732">Signal</keyword>
<dbReference type="HOGENOM" id="CLU_141654_0_0_9"/>
<sequence length="142" mass="15552">MLTAVLLLALAAAQFMRGGASVAAEYEREMQLRLAAESGVETAAASLERDADAYGPLPPVGRSKIVSTDLVSIPTSEGIKLCVFIERPEGAWAEKGLTVGAAAIDKSETGIRIPDGEKWERAKIVRGWMEKKGNRYVWRRWY</sequence>
<dbReference type="Proteomes" id="UP000004067">
    <property type="component" value="Unassembled WGS sequence"/>
</dbReference>
<feature type="chain" id="PRO_5003327311" evidence="1">
    <location>
        <begin position="24"/>
        <end position="142"/>
    </location>
</feature>
<dbReference type="STRING" id="888060.HMPREF9081_0805"/>
<evidence type="ECO:0000313" key="2">
    <source>
        <dbReference type="EMBL" id="EGK60948.1"/>
    </source>
</evidence>
<dbReference type="AlphaFoldDB" id="F5RKM0"/>
<dbReference type="eggNOG" id="ENOG5033ZAI">
    <property type="taxonomic scope" value="Bacteria"/>
</dbReference>
<accession>F5RKM0</accession>
<gene>
    <name evidence="2" type="ORF">HMPREF9081_0805</name>
</gene>
<dbReference type="EMBL" id="AFHQ01000025">
    <property type="protein sequence ID" value="EGK60948.1"/>
    <property type="molecule type" value="Genomic_DNA"/>
</dbReference>
<reference evidence="2 3" key="1">
    <citation type="submission" date="2011-04" db="EMBL/GenBank/DDBJ databases">
        <authorList>
            <person name="Muzny D."/>
            <person name="Qin X."/>
            <person name="Deng J."/>
            <person name="Jiang H."/>
            <person name="Liu Y."/>
            <person name="Qu J."/>
            <person name="Song X.-Z."/>
            <person name="Zhang L."/>
            <person name="Thornton R."/>
            <person name="Coyle M."/>
            <person name="Francisco L."/>
            <person name="Jackson L."/>
            <person name="Javaid M."/>
            <person name="Korchina V."/>
            <person name="Kovar C."/>
            <person name="Mata R."/>
            <person name="Mathew T."/>
            <person name="Ngo R."/>
            <person name="Nguyen L."/>
            <person name="Nguyen N."/>
            <person name="Okwuonu G."/>
            <person name="Ongeri F."/>
            <person name="Pham C."/>
            <person name="Simmons D."/>
            <person name="Wilczek-Boney K."/>
            <person name="Hale W."/>
            <person name="Jakkamsetti A."/>
            <person name="Pham P."/>
            <person name="Ruth R."/>
            <person name="San Lucas F."/>
            <person name="Warren J."/>
            <person name="Zhang J."/>
            <person name="Zhao Z."/>
            <person name="Zhou C."/>
            <person name="Zhu D."/>
            <person name="Lee S."/>
            <person name="Bess C."/>
            <person name="Blankenburg K."/>
            <person name="Forbes L."/>
            <person name="Fu Q."/>
            <person name="Gubbala S."/>
            <person name="Hirani K."/>
            <person name="Jayaseelan J.C."/>
            <person name="Lara F."/>
            <person name="Munidasa M."/>
            <person name="Palculict T."/>
            <person name="Patil S."/>
            <person name="Pu L.-L."/>
            <person name="Saada N."/>
            <person name="Tang L."/>
            <person name="Weissenberger G."/>
            <person name="Zhu Y."/>
            <person name="Hemphill L."/>
            <person name="Shang Y."/>
            <person name="Youmans B."/>
            <person name="Ayvaz T."/>
            <person name="Ross M."/>
            <person name="Santibanez J."/>
            <person name="Aqrawi P."/>
            <person name="Gross S."/>
            <person name="Joshi V."/>
            <person name="Fowler G."/>
            <person name="Nazareth L."/>
            <person name="Reid J."/>
            <person name="Worley K."/>
            <person name="Petrosino J."/>
            <person name="Highlander S."/>
            <person name="Gibbs R."/>
        </authorList>
    </citation>
    <scope>NUCLEOTIDE SEQUENCE [LARGE SCALE GENOMIC DNA]</scope>
    <source>
        <strain evidence="2 3">DSM 2778</strain>
    </source>
</reference>
<feature type="signal peptide" evidence="1">
    <location>
        <begin position="1"/>
        <end position="23"/>
    </location>
</feature>
<organism evidence="2 3">
    <name type="scientific">Centipeda periodontii DSM 2778</name>
    <dbReference type="NCBI Taxonomy" id="888060"/>
    <lineage>
        <taxon>Bacteria</taxon>
        <taxon>Bacillati</taxon>
        <taxon>Bacillota</taxon>
        <taxon>Negativicutes</taxon>
        <taxon>Selenomonadales</taxon>
        <taxon>Selenomonadaceae</taxon>
        <taxon>Centipeda</taxon>
    </lineage>
</organism>
<comment type="caution">
    <text evidence="2">The sequence shown here is derived from an EMBL/GenBank/DDBJ whole genome shotgun (WGS) entry which is preliminary data.</text>
</comment>
<keyword evidence="3" id="KW-1185">Reference proteome</keyword>